<evidence type="ECO:0000256" key="2">
    <source>
        <dbReference type="SAM" id="MobiDB-lite"/>
    </source>
</evidence>
<name>A0A7J6N291_PERCH</name>
<dbReference type="SUPFAM" id="SSF54928">
    <property type="entry name" value="RNA-binding domain, RBD"/>
    <property type="match status" value="1"/>
</dbReference>
<feature type="domain" description="RRM" evidence="3">
    <location>
        <begin position="289"/>
        <end position="372"/>
    </location>
</feature>
<evidence type="ECO:0000313" key="5">
    <source>
        <dbReference type="Proteomes" id="UP000591131"/>
    </source>
</evidence>
<dbReference type="AlphaFoldDB" id="A0A7J6N291"/>
<dbReference type="EMBL" id="JAAPAO010000009">
    <property type="protein sequence ID" value="KAF4677717.1"/>
    <property type="molecule type" value="Genomic_DNA"/>
</dbReference>
<dbReference type="InterPro" id="IPR000504">
    <property type="entry name" value="RRM_dom"/>
</dbReference>
<comment type="caution">
    <text evidence="4">The sequence shown here is derived from an EMBL/GenBank/DDBJ whole genome shotgun (WGS) entry which is preliminary data.</text>
</comment>
<evidence type="ECO:0000313" key="4">
    <source>
        <dbReference type="EMBL" id="KAF4677717.1"/>
    </source>
</evidence>
<dbReference type="Pfam" id="PF00076">
    <property type="entry name" value="RRM_1"/>
    <property type="match status" value="1"/>
</dbReference>
<sequence length="472" mass="52524">MPPKWRTSLPPERRDAEWCPGKTNARTHCRIAKCNGGKSYFVFFQPPESTQFDCVYGPLRSSFDRAAEDIPRLTAAKGDRELGGVVMKMLMQEGAIVHRKASLGKGQRPGVMLKSPYIKVKVPAREGHGLAARVALRGIRFNTVECELPVSEEVKARLNHTKMRRVIDCVVELLAKCVDEDLQRPCDHDIYRCVRDTLGSRLPLLEGEILRLIDAVSEHFPCAGVAGDAAPVWLDAFRGKSRVVDTHVAEVVKDCEAERRHREDVGKARGSGEEEEPPRKRQKHTPADRTVFVSNIDRTTGLGELRDAVNEWMGEKAVDRCAIPVERQTGAVRGHAFLYFKTAQGAERFIEKCAGEEFVVKGRALRTAKVLEENLQGEELQAKLADQKKDMFRLPPETEEAIRSVVAGDDGCNISLVKHKVESDLGPVNLAKYGFKSWSKAMKSVPGISVDAVRNEEKEGKMSGYVARLSKA</sequence>
<proteinExistence type="predicted"/>
<keyword evidence="5" id="KW-1185">Reference proteome</keyword>
<feature type="region of interest" description="Disordered" evidence="2">
    <location>
        <begin position="259"/>
        <end position="288"/>
    </location>
</feature>
<evidence type="ECO:0000256" key="1">
    <source>
        <dbReference type="PROSITE-ProRule" id="PRU00176"/>
    </source>
</evidence>
<accession>A0A7J6N291</accession>
<dbReference type="PROSITE" id="PS50102">
    <property type="entry name" value="RRM"/>
    <property type="match status" value="1"/>
</dbReference>
<reference evidence="4 5" key="1">
    <citation type="submission" date="2020-04" db="EMBL/GenBank/DDBJ databases">
        <title>Perkinsus chesapeaki whole genome sequence.</title>
        <authorList>
            <person name="Bogema D.R."/>
        </authorList>
    </citation>
    <scope>NUCLEOTIDE SEQUENCE [LARGE SCALE GENOMIC DNA]</scope>
    <source>
        <strain evidence="4">ATCC PRA-425</strain>
    </source>
</reference>
<dbReference type="Gene3D" id="3.30.70.330">
    <property type="match status" value="1"/>
</dbReference>
<organism evidence="4 5">
    <name type="scientific">Perkinsus chesapeaki</name>
    <name type="common">Clam parasite</name>
    <name type="synonym">Perkinsus andrewsi</name>
    <dbReference type="NCBI Taxonomy" id="330153"/>
    <lineage>
        <taxon>Eukaryota</taxon>
        <taxon>Sar</taxon>
        <taxon>Alveolata</taxon>
        <taxon>Perkinsozoa</taxon>
        <taxon>Perkinsea</taxon>
        <taxon>Perkinsida</taxon>
        <taxon>Perkinsidae</taxon>
        <taxon>Perkinsus</taxon>
    </lineage>
</organism>
<dbReference type="SMART" id="SM00360">
    <property type="entry name" value="RRM"/>
    <property type="match status" value="1"/>
</dbReference>
<dbReference type="InterPro" id="IPR012677">
    <property type="entry name" value="Nucleotide-bd_a/b_plait_sf"/>
</dbReference>
<evidence type="ECO:0000259" key="3">
    <source>
        <dbReference type="PROSITE" id="PS50102"/>
    </source>
</evidence>
<gene>
    <name evidence="4" type="ORF">FOL47_010938</name>
</gene>
<dbReference type="InterPro" id="IPR035979">
    <property type="entry name" value="RBD_domain_sf"/>
</dbReference>
<dbReference type="GO" id="GO:0003723">
    <property type="term" value="F:RNA binding"/>
    <property type="evidence" value="ECO:0007669"/>
    <property type="project" value="UniProtKB-UniRule"/>
</dbReference>
<dbReference type="Proteomes" id="UP000591131">
    <property type="component" value="Unassembled WGS sequence"/>
</dbReference>
<keyword evidence="1" id="KW-0694">RNA-binding</keyword>
<protein>
    <recommendedName>
        <fullName evidence="3">RRM domain-containing protein</fullName>
    </recommendedName>
</protein>
<feature type="compositionally biased region" description="Basic and acidic residues" evidence="2">
    <location>
        <begin position="259"/>
        <end position="272"/>
    </location>
</feature>
<dbReference type="OrthoDB" id="439808at2759"/>